<evidence type="ECO:0000256" key="2">
    <source>
        <dbReference type="SAM" id="MobiDB-lite"/>
    </source>
</evidence>
<dbReference type="SUPFAM" id="SSF53383">
    <property type="entry name" value="PLP-dependent transferases"/>
    <property type="match status" value="1"/>
</dbReference>
<dbReference type="InterPro" id="IPR015424">
    <property type="entry name" value="PyrdxlP-dep_Trfase"/>
</dbReference>
<dbReference type="STRING" id="2094558.A0A314YGX4"/>
<organism evidence="3 4">
    <name type="scientific">Prunus yedoensis var. nudiflora</name>
    <dbReference type="NCBI Taxonomy" id="2094558"/>
    <lineage>
        <taxon>Eukaryota</taxon>
        <taxon>Viridiplantae</taxon>
        <taxon>Streptophyta</taxon>
        <taxon>Embryophyta</taxon>
        <taxon>Tracheophyta</taxon>
        <taxon>Spermatophyta</taxon>
        <taxon>Magnoliopsida</taxon>
        <taxon>eudicotyledons</taxon>
        <taxon>Gunneridae</taxon>
        <taxon>Pentapetalae</taxon>
        <taxon>rosids</taxon>
        <taxon>fabids</taxon>
        <taxon>Rosales</taxon>
        <taxon>Rosaceae</taxon>
        <taxon>Amygdaloideae</taxon>
        <taxon>Amygdaleae</taxon>
        <taxon>Prunus</taxon>
    </lineage>
</organism>
<protein>
    <submittedName>
        <fullName evidence="3">Aromatic-L-amino-acid decarboxylase</fullName>
    </submittedName>
</protein>
<evidence type="ECO:0000256" key="1">
    <source>
        <dbReference type="ARBA" id="ARBA00022793"/>
    </source>
</evidence>
<dbReference type="GO" id="GO:0006520">
    <property type="term" value="P:amino acid metabolic process"/>
    <property type="evidence" value="ECO:0007669"/>
    <property type="project" value="InterPro"/>
</dbReference>
<keyword evidence="4" id="KW-1185">Reference proteome</keyword>
<dbReference type="PANTHER" id="PTHR11999">
    <property type="entry name" value="GROUP II PYRIDOXAL-5-PHOSPHATE DECARBOXYLASE"/>
    <property type="match status" value="1"/>
</dbReference>
<dbReference type="AlphaFoldDB" id="A0A314YGX4"/>
<dbReference type="PANTHER" id="PTHR11999:SF157">
    <property type="entry name" value="TRYPTOPHAN DECARBOXYLASE 1"/>
    <property type="match status" value="1"/>
</dbReference>
<dbReference type="EMBL" id="PJQY01000934">
    <property type="protein sequence ID" value="PQQ06792.1"/>
    <property type="molecule type" value="Genomic_DNA"/>
</dbReference>
<keyword evidence="1" id="KW-0210">Decarboxylase</keyword>
<keyword evidence="1" id="KW-0456">Lyase</keyword>
<reference evidence="3 4" key="1">
    <citation type="submission" date="2018-02" db="EMBL/GenBank/DDBJ databases">
        <title>Draft genome of wild Prunus yedoensis var. nudiflora.</title>
        <authorList>
            <person name="Baek S."/>
            <person name="Kim J.-H."/>
            <person name="Choi K."/>
            <person name="Kim G.-B."/>
            <person name="Cho A."/>
            <person name="Jang H."/>
            <person name="Shin C.-H."/>
            <person name="Yu H.-J."/>
            <person name="Mun J.-H."/>
        </authorList>
    </citation>
    <scope>NUCLEOTIDE SEQUENCE [LARGE SCALE GENOMIC DNA]</scope>
    <source>
        <strain evidence="4">cv. Jeju island</strain>
        <tissue evidence="3">Leaf</tissue>
    </source>
</reference>
<dbReference type="InterPro" id="IPR010977">
    <property type="entry name" value="Aromatic_deC"/>
</dbReference>
<proteinExistence type="predicted"/>
<dbReference type="GO" id="GO:0016831">
    <property type="term" value="F:carboxy-lyase activity"/>
    <property type="evidence" value="ECO:0007669"/>
    <property type="project" value="UniProtKB-KW"/>
</dbReference>
<dbReference type="OrthoDB" id="639767at2759"/>
<dbReference type="Proteomes" id="UP000250321">
    <property type="component" value="Unassembled WGS sequence"/>
</dbReference>
<evidence type="ECO:0000313" key="3">
    <source>
        <dbReference type="EMBL" id="PQQ06792.1"/>
    </source>
</evidence>
<dbReference type="PRINTS" id="PR00800">
    <property type="entry name" value="YHDCRBOXLASE"/>
</dbReference>
<accession>A0A314YGX4</accession>
<evidence type="ECO:0000313" key="4">
    <source>
        <dbReference type="Proteomes" id="UP000250321"/>
    </source>
</evidence>
<sequence length="84" mass="9367">MGSLDVNFTDSSLSQTDVFKPLDPEDFRKQAHQMVDFIADYYAKIESYPVLTQVQPNYLRSRLPSTAPTSPNPCKPSSTTSPPT</sequence>
<dbReference type="Gene3D" id="1.20.1340.10">
    <property type="entry name" value="dopa decarboxylase, N-terminal domain"/>
    <property type="match status" value="1"/>
</dbReference>
<gene>
    <name evidence="3" type="ORF">Pyn_34329</name>
</gene>
<feature type="region of interest" description="Disordered" evidence="2">
    <location>
        <begin position="61"/>
        <end position="84"/>
    </location>
</feature>
<feature type="compositionally biased region" description="Low complexity" evidence="2">
    <location>
        <begin position="75"/>
        <end position="84"/>
    </location>
</feature>
<name>A0A314YGX4_PRUYE</name>
<comment type="caution">
    <text evidence="3">The sequence shown here is derived from an EMBL/GenBank/DDBJ whole genome shotgun (WGS) entry which is preliminary data.</text>
</comment>
<dbReference type="GO" id="GO:0005737">
    <property type="term" value="C:cytoplasm"/>
    <property type="evidence" value="ECO:0007669"/>
    <property type="project" value="TreeGrafter"/>
</dbReference>